<evidence type="ECO:0000313" key="2">
    <source>
        <dbReference type="Proteomes" id="UP000466730"/>
    </source>
</evidence>
<dbReference type="Proteomes" id="UP000466730">
    <property type="component" value="Unassembled WGS sequence"/>
</dbReference>
<dbReference type="SUPFAM" id="SSF56762">
    <property type="entry name" value="HydB/Nqo4-like"/>
    <property type="match status" value="1"/>
</dbReference>
<name>A0A844B3C7_9RHOB</name>
<dbReference type="AlphaFoldDB" id="A0A844B3C7"/>
<keyword evidence="2" id="KW-1185">Reference proteome</keyword>
<protein>
    <submittedName>
        <fullName evidence="1">HupK protein</fullName>
    </submittedName>
</protein>
<gene>
    <name evidence="1" type="ORF">GH815_06520</name>
</gene>
<dbReference type="Gene3D" id="1.10.645.10">
    <property type="entry name" value="Cytochrome-c3 Hydrogenase, chain B"/>
    <property type="match status" value="1"/>
</dbReference>
<dbReference type="OrthoDB" id="7778333at2"/>
<comment type="caution">
    <text evidence="1">The sequence shown here is derived from an EMBL/GenBank/DDBJ whole genome shotgun (WGS) entry which is preliminary data.</text>
</comment>
<proteinExistence type="predicted"/>
<evidence type="ECO:0000313" key="1">
    <source>
        <dbReference type="EMBL" id="MRH20641.1"/>
    </source>
</evidence>
<accession>A0A844B3C7</accession>
<reference evidence="1 2" key="1">
    <citation type="submission" date="2019-11" db="EMBL/GenBank/DDBJ databases">
        <title>Draft Whole-Genome sequence of the marine photosynthetic bacterium Rhodovulum strictum DSM 11289.</title>
        <authorList>
            <person name="Kyndt J.A."/>
            <person name="Meyer T.E."/>
        </authorList>
    </citation>
    <scope>NUCLEOTIDE SEQUENCE [LARGE SCALE GENOMIC DNA]</scope>
    <source>
        <strain evidence="1 2">DSM 11289</strain>
    </source>
</reference>
<dbReference type="RefSeq" id="WP_153747952.1">
    <property type="nucleotide sequence ID" value="NZ_BAAADI010000049.1"/>
</dbReference>
<dbReference type="InterPro" id="IPR029014">
    <property type="entry name" value="NiFe-Hase_large"/>
</dbReference>
<dbReference type="EMBL" id="WJPO01000007">
    <property type="protein sequence ID" value="MRH20641.1"/>
    <property type="molecule type" value="Genomic_DNA"/>
</dbReference>
<sequence>MSLAALDIALTPGGVRIRPPVPAPVEALLLGRTPLEAAELLPRLFNLCRAAQGMGARLALGLPLGPQDHAALGCEILHEHLARFCVLWPRRLGLPPAPLPGPGALGAAIFGPAARLPDPDDFPRWLAAGAGVAPVLAAIADAFAPGEAVADLPAPRPETLVAALAQENTPAARNADAPLLSATESRFGRGPLWRALARLADLDALAAGRADLAPRRQGNWVFVPAARGCYALSARVGAGRVTAFARMTPTDHLLAPGGALAQALATLPPARAHLAPLVVDILDPCIAVTIREAQNA</sequence>
<organism evidence="1 2">
    <name type="scientific">Rhodovulum strictum</name>
    <dbReference type="NCBI Taxonomy" id="58314"/>
    <lineage>
        <taxon>Bacteria</taxon>
        <taxon>Pseudomonadati</taxon>
        <taxon>Pseudomonadota</taxon>
        <taxon>Alphaproteobacteria</taxon>
        <taxon>Rhodobacterales</taxon>
        <taxon>Paracoccaceae</taxon>
        <taxon>Rhodovulum</taxon>
    </lineage>
</organism>